<keyword evidence="9" id="KW-0539">Nucleus</keyword>
<keyword evidence="7" id="KW-0378">Hydrolase</keyword>
<protein>
    <recommendedName>
        <fullName evidence="11">Cell cycle checkpoint control protein</fullName>
    </recommendedName>
</protein>
<evidence type="ECO:0000313" key="13">
    <source>
        <dbReference type="Ensembl" id="ENSZLMP00000000478.1"/>
    </source>
</evidence>
<organism evidence="13 14">
    <name type="scientific">Zosterops lateralis melanops</name>
    <dbReference type="NCBI Taxonomy" id="1220523"/>
    <lineage>
        <taxon>Eukaryota</taxon>
        <taxon>Metazoa</taxon>
        <taxon>Chordata</taxon>
        <taxon>Craniata</taxon>
        <taxon>Vertebrata</taxon>
        <taxon>Euteleostomi</taxon>
        <taxon>Archelosauria</taxon>
        <taxon>Archosauria</taxon>
        <taxon>Dinosauria</taxon>
        <taxon>Saurischia</taxon>
        <taxon>Theropoda</taxon>
        <taxon>Coelurosauria</taxon>
        <taxon>Aves</taxon>
        <taxon>Neognathae</taxon>
        <taxon>Neoaves</taxon>
        <taxon>Telluraves</taxon>
        <taxon>Australaves</taxon>
        <taxon>Passeriformes</taxon>
        <taxon>Sylvioidea</taxon>
        <taxon>Zosteropidae</taxon>
        <taxon>Zosterops</taxon>
    </lineage>
</organism>
<evidence type="ECO:0000256" key="3">
    <source>
        <dbReference type="ARBA" id="ARBA00008494"/>
    </source>
</evidence>
<evidence type="ECO:0000256" key="8">
    <source>
        <dbReference type="ARBA" id="ARBA00022839"/>
    </source>
</evidence>
<keyword evidence="8" id="KW-0269">Exonuclease</keyword>
<keyword evidence="4" id="KW-0597">Phosphoprotein</keyword>
<dbReference type="InterPro" id="IPR026584">
    <property type="entry name" value="Rad9"/>
</dbReference>
<evidence type="ECO:0000256" key="1">
    <source>
        <dbReference type="ARBA" id="ARBA00000493"/>
    </source>
</evidence>
<evidence type="ECO:0000256" key="11">
    <source>
        <dbReference type="PIRNR" id="PIRNR009303"/>
    </source>
</evidence>
<evidence type="ECO:0000256" key="10">
    <source>
        <dbReference type="ARBA" id="ARBA00059283"/>
    </source>
</evidence>
<dbReference type="Ensembl" id="ENSZLMT00000000500.1">
    <property type="protein sequence ID" value="ENSZLMP00000000478.1"/>
    <property type="gene ID" value="ENSZLMG00000000420.1"/>
</dbReference>
<accession>A0A8D2NI32</accession>
<dbReference type="GO" id="GO:0071479">
    <property type="term" value="P:cellular response to ionizing radiation"/>
    <property type="evidence" value="ECO:0007669"/>
    <property type="project" value="TreeGrafter"/>
</dbReference>
<dbReference type="GO" id="GO:0000076">
    <property type="term" value="P:DNA replication checkpoint signaling"/>
    <property type="evidence" value="ECO:0007669"/>
    <property type="project" value="TreeGrafter"/>
</dbReference>
<evidence type="ECO:0000256" key="12">
    <source>
        <dbReference type="SAM" id="MobiDB-lite"/>
    </source>
</evidence>
<reference evidence="13" key="1">
    <citation type="submission" date="2025-08" db="UniProtKB">
        <authorList>
            <consortium name="Ensembl"/>
        </authorList>
    </citation>
    <scope>IDENTIFICATION</scope>
</reference>
<dbReference type="InterPro" id="IPR007268">
    <property type="entry name" value="Rad9/Ddc1"/>
</dbReference>
<comment type="subcellular location">
    <subcellularLocation>
        <location evidence="2">Nucleus</location>
    </subcellularLocation>
</comment>
<dbReference type="PANTHER" id="PTHR15237:SF1">
    <property type="entry name" value="CELL CYCLE CHECKPOINT CONTROL PROTEIN RAD9A"/>
    <property type="match status" value="1"/>
</dbReference>
<keyword evidence="6" id="KW-0227">DNA damage</keyword>
<evidence type="ECO:0000256" key="5">
    <source>
        <dbReference type="ARBA" id="ARBA00022722"/>
    </source>
</evidence>
<sequence length="406" mass="44035">MKCVIAGGNVKGERGLGPGERSVPAEPCLTPHTLSSSPVLGRAVHSLSRIGDELYLEPTESGLSLRAVNSSRSGFASFLFAPLFFQLYEPGSAGPETELFRCKVHMKSFLGIFRSLPSLEKSVGKCLILLKPRASRLVLQLHCKYGVTKTHNLAFQECERLQAVFDTQSCASHLCAPARLLADAVVHFPPMLAEVTLGTGPGGKISLRNYVEDEAEPSKTMVTELWLAEDEFQSVAVTPGSHITFCLKEFRGLLSFAEASNLPLTIHFDEPGRPMIFTLDDTVLEVHLVLATLSDLQSNSQSPSTNGVSHLPAPSDDFADDLESYMVAMETGEGDSERAPSPTFPLHTPWPAQREPEEEKEEEGAVPGTPPHKKFRSLFFGSVMTPGRPGVATTQEVLAEDSEGES</sequence>
<feature type="compositionally biased region" description="Polar residues" evidence="12">
    <location>
        <begin position="297"/>
        <end position="308"/>
    </location>
</feature>
<comment type="function">
    <text evidence="10">Component of the 9-1-1 cell-cycle checkpoint response complex that plays a major role in DNA repair. The 9-1-1 complex is recruited to DNA lesion upon damage by the RAD17-replication factor C (RFC) clamp loader complex. Acts then as a sliding clamp platform on DNA for several proteins involved in long-patch base excision repair (LP-BER). The 9-1-1 complex stimulates DNA polymerase beta (POLB) activity by increasing its affinity for the 3'-OH end of the primer-template and stabilizes POLB to those sites where LP-BER proceeds; endonuclease FEN1 cleavage activity on substrates with double, nick, or gap flaps of distinct sequences and lengths; and DNA ligase I (LIG1) on long-patch base excision repair substrates. The 9-1-1 complex is necessary for the recruitment of RHNO1 to sites of double-stranded breaks (DSB) occurring during the S phase. RAD9A possesses 3'-&gt;5' double stranded DNA exonuclease activity.</text>
</comment>
<feature type="region of interest" description="Disordered" evidence="12">
    <location>
        <begin position="297"/>
        <end position="316"/>
    </location>
</feature>
<comment type="catalytic activity">
    <reaction evidence="1">
        <text>Exonucleolytic cleavage in the 3'- to 5'-direction to yield nucleoside 5'-phosphates.</text>
        <dbReference type="EC" id="3.1.11.2"/>
    </reaction>
</comment>
<evidence type="ECO:0000313" key="14">
    <source>
        <dbReference type="Proteomes" id="UP000694401"/>
    </source>
</evidence>
<dbReference type="Proteomes" id="UP000694401">
    <property type="component" value="Unassembled WGS sequence"/>
</dbReference>
<dbReference type="AlphaFoldDB" id="A0A8D2NI32"/>
<keyword evidence="14" id="KW-1185">Reference proteome</keyword>
<dbReference type="Pfam" id="PF04139">
    <property type="entry name" value="Rad9"/>
    <property type="match status" value="1"/>
</dbReference>
<dbReference type="CDD" id="cd00577">
    <property type="entry name" value="PCNA"/>
    <property type="match status" value="1"/>
</dbReference>
<dbReference type="PANTHER" id="PTHR15237">
    <property type="entry name" value="DNA REPAIR PROTEIN RAD9"/>
    <property type="match status" value="1"/>
</dbReference>
<keyword evidence="5" id="KW-0540">Nuclease</keyword>
<reference evidence="13" key="2">
    <citation type="submission" date="2025-09" db="UniProtKB">
        <authorList>
            <consortium name="Ensembl"/>
        </authorList>
    </citation>
    <scope>IDENTIFICATION</scope>
</reference>
<evidence type="ECO:0000256" key="4">
    <source>
        <dbReference type="ARBA" id="ARBA00022553"/>
    </source>
</evidence>
<dbReference type="SUPFAM" id="SSF55979">
    <property type="entry name" value="DNA clamp"/>
    <property type="match status" value="1"/>
</dbReference>
<dbReference type="GO" id="GO:0031573">
    <property type="term" value="P:mitotic intra-S DNA damage checkpoint signaling"/>
    <property type="evidence" value="ECO:0007669"/>
    <property type="project" value="TreeGrafter"/>
</dbReference>
<proteinExistence type="inferred from homology"/>
<evidence type="ECO:0000256" key="2">
    <source>
        <dbReference type="ARBA" id="ARBA00004123"/>
    </source>
</evidence>
<evidence type="ECO:0000256" key="6">
    <source>
        <dbReference type="ARBA" id="ARBA00022763"/>
    </source>
</evidence>
<name>A0A8D2NI32_ZOSLA</name>
<dbReference type="GO" id="GO:0030896">
    <property type="term" value="C:checkpoint clamp complex"/>
    <property type="evidence" value="ECO:0007669"/>
    <property type="project" value="UniProtKB-UniRule"/>
</dbReference>
<dbReference type="FunFam" id="3.70.10.10:FF:000005">
    <property type="entry name" value="Cell cycle checkpoint control protein"/>
    <property type="match status" value="1"/>
</dbReference>
<dbReference type="InterPro" id="IPR046938">
    <property type="entry name" value="DNA_clamp_sf"/>
</dbReference>
<evidence type="ECO:0000256" key="7">
    <source>
        <dbReference type="ARBA" id="ARBA00022801"/>
    </source>
</evidence>
<comment type="similarity">
    <text evidence="3 11">Belongs to the rad9 family.</text>
</comment>
<dbReference type="GO" id="GO:0008311">
    <property type="term" value="F:double-stranded DNA 3'-5' DNA exonuclease activity"/>
    <property type="evidence" value="ECO:0007669"/>
    <property type="project" value="UniProtKB-EC"/>
</dbReference>
<dbReference type="GO" id="GO:0006281">
    <property type="term" value="P:DNA repair"/>
    <property type="evidence" value="ECO:0007669"/>
    <property type="project" value="UniProtKB-UniRule"/>
</dbReference>
<dbReference type="Gene3D" id="3.70.10.10">
    <property type="match status" value="1"/>
</dbReference>
<feature type="region of interest" description="Disordered" evidence="12">
    <location>
        <begin position="331"/>
        <end position="406"/>
    </location>
</feature>
<dbReference type="PIRSF" id="PIRSF009303">
    <property type="entry name" value="Cell_cycle_RAD9"/>
    <property type="match status" value="1"/>
</dbReference>
<evidence type="ECO:0000256" key="9">
    <source>
        <dbReference type="ARBA" id="ARBA00023242"/>
    </source>
</evidence>